<accession>D3DFR0</accession>
<evidence type="ECO:0000313" key="2">
    <source>
        <dbReference type="Proteomes" id="UP000002574"/>
    </source>
</evidence>
<dbReference type="OrthoDB" id="8692at2"/>
<evidence type="ECO:0000313" key="1">
    <source>
        <dbReference type="EMBL" id="BAI68662.1"/>
    </source>
</evidence>
<dbReference type="EMBL" id="AP011112">
    <property type="protein sequence ID" value="BAI68662.1"/>
    <property type="molecule type" value="Genomic_DNA"/>
</dbReference>
<dbReference type="KEGG" id="hth:HTH_0195"/>
<dbReference type="AlphaFoldDB" id="D3DFR0"/>
<dbReference type="PROSITE" id="PS51257">
    <property type="entry name" value="PROKAR_LIPOPROTEIN"/>
    <property type="match status" value="1"/>
</dbReference>
<keyword evidence="2" id="KW-1185">Reference proteome</keyword>
<reference evidence="1 2" key="1">
    <citation type="journal article" date="2010" name="J. Bacteriol.">
        <title>Complete genome sequence of the thermophilic, obligately chemolithoautotrophic hydrogen-oxidizing bacterium Hydrogenobacter thermophilus TK-6.</title>
        <authorList>
            <person name="Arai H."/>
            <person name="Kanbe H."/>
            <person name="Ishii M."/>
            <person name="Igarashi Y."/>
        </authorList>
    </citation>
    <scope>NUCLEOTIDE SEQUENCE [LARGE SCALE GENOMIC DNA]</scope>
    <source>
        <strain evidence="2">DSM 6534 / IAM 12695 / TK-6 [Tokyo]</strain>
    </source>
</reference>
<dbReference type="STRING" id="608538.HTH_0195"/>
<protein>
    <recommendedName>
        <fullName evidence="3">Lipoprotein</fullName>
    </recommendedName>
</protein>
<dbReference type="eggNOG" id="COG2010">
    <property type="taxonomic scope" value="Bacteria"/>
</dbReference>
<proteinExistence type="predicted"/>
<dbReference type="RefSeq" id="WP_012962845.1">
    <property type="nucleotide sequence ID" value="NC_013799.1"/>
</dbReference>
<evidence type="ECO:0008006" key="3">
    <source>
        <dbReference type="Google" id="ProtNLM"/>
    </source>
</evidence>
<gene>
    <name evidence="1" type="ordered locus">HTH_0195</name>
</gene>
<dbReference type="Proteomes" id="UP000002574">
    <property type="component" value="Chromosome"/>
</dbReference>
<name>D3DFR0_HYDTT</name>
<organism evidence="1 2">
    <name type="scientific">Hydrogenobacter thermophilus (strain DSM 6534 / IAM 12695 / TK-6)</name>
    <dbReference type="NCBI Taxonomy" id="608538"/>
    <lineage>
        <taxon>Bacteria</taxon>
        <taxon>Pseudomonadati</taxon>
        <taxon>Aquificota</taxon>
        <taxon>Aquificia</taxon>
        <taxon>Aquificales</taxon>
        <taxon>Aquificaceae</taxon>
        <taxon>Hydrogenobacter</taxon>
    </lineage>
</organism>
<sequence length="88" mass="10012">MKKYLLLSLAFITSCGGGDKESFIKELEQKNNISYTKVENFGAYIPPQCYTKTLDSDGTVHNPCYTCHTQGTPPNFWNDTDLQESYNF</sequence>